<dbReference type="Proteomes" id="UP000249061">
    <property type="component" value="Unassembled WGS sequence"/>
</dbReference>
<dbReference type="EMBL" id="QFQP01000015">
    <property type="protein sequence ID" value="PZR11182.1"/>
    <property type="molecule type" value="Genomic_DNA"/>
</dbReference>
<dbReference type="PANTHER" id="PTHR43135:SF3">
    <property type="entry name" value="ALPHA-D-RIBOSE 1-METHYLPHOSPHONATE 5-TRIPHOSPHATE DIPHOSPHATASE"/>
    <property type="match status" value="1"/>
</dbReference>
<dbReference type="AlphaFoldDB" id="A0A2W5T847"/>
<feature type="domain" description="Amidohydrolase-related" evidence="2">
    <location>
        <begin position="65"/>
        <end position="430"/>
    </location>
</feature>
<evidence type="ECO:0000313" key="3">
    <source>
        <dbReference type="EMBL" id="PZR11182.1"/>
    </source>
</evidence>
<organism evidence="3 4">
    <name type="scientific">Archangium gephyra</name>
    <dbReference type="NCBI Taxonomy" id="48"/>
    <lineage>
        <taxon>Bacteria</taxon>
        <taxon>Pseudomonadati</taxon>
        <taxon>Myxococcota</taxon>
        <taxon>Myxococcia</taxon>
        <taxon>Myxococcales</taxon>
        <taxon>Cystobacterineae</taxon>
        <taxon>Archangiaceae</taxon>
        <taxon>Archangium</taxon>
    </lineage>
</organism>
<dbReference type="Gene3D" id="2.30.40.10">
    <property type="entry name" value="Urease, subunit C, domain 1"/>
    <property type="match status" value="1"/>
</dbReference>
<dbReference type="SUPFAM" id="SSF51338">
    <property type="entry name" value="Composite domain of metallo-dependent hydrolases"/>
    <property type="match status" value="1"/>
</dbReference>
<dbReference type="Pfam" id="PF01979">
    <property type="entry name" value="Amidohydro_1"/>
    <property type="match status" value="1"/>
</dbReference>
<proteinExistence type="predicted"/>
<dbReference type="InterPro" id="IPR006680">
    <property type="entry name" value="Amidohydro-rel"/>
</dbReference>
<evidence type="ECO:0000256" key="1">
    <source>
        <dbReference type="SAM" id="SignalP"/>
    </source>
</evidence>
<dbReference type="InterPro" id="IPR032466">
    <property type="entry name" value="Metal_Hydrolase"/>
</dbReference>
<dbReference type="PANTHER" id="PTHR43135">
    <property type="entry name" value="ALPHA-D-RIBOSE 1-METHYLPHOSPHONATE 5-TRIPHOSPHATE DIPHOSPHATASE"/>
    <property type="match status" value="1"/>
</dbReference>
<comment type="caution">
    <text evidence="3">The sequence shown here is derived from an EMBL/GenBank/DDBJ whole genome shotgun (WGS) entry which is preliminary data.</text>
</comment>
<evidence type="ECO:0000313" key="4">
    <source>
        <dbReference type="Proteomes" id="UP000249061"/>
    </source>
</evidence>
<accession>A0A2W5T847</accession>
<reference evidence="3 4" key="1">
    <citation type="submission" date="2017-08" db="EMBL/GenBank/DDBJ databases">
        <title>Infants hospitalized years apart are colonized by the same room-sourced microbial strains.</title>
        <authorList>
            <person name="Brooks B."/>
            <person name="Olm M.R."/>
            <person name="Firek B.A."/>
            <person name="Baker R."/>
            <person name="Thomas B.C."/>
            <person name="Morowitz M.J."/>
            <person name="Banfield J.F."/>
        </authorList>
    </citation>
    <scope>NUCLEOTIDE SEQUENCE [LARGE SCALE GENOMIC DNA]</scope>
    <source>
        <strain evidence="3">S2_003_000_R2_14</strain>
    </source>
</reference>
<protein>
    <submittedName>
        <fullName evidence="3">Amidohydrolase</fullName>
    </submittedName>
</protein>
<dbReference type="InterPro" id="IPR011059">
    <property type="entry name" value="Metal-dep_hydrolase_composite"/>
</dbReference>
<keyword evidence="3" id="KW-0378">Hydrolase</keyword>
<feature type="signal peptide" evidence="1">
    <location>
        <begin position="1"/>
        <end position="15"/>
    </location>
</feature>
<keyword evidence="1" id="KW-0732">Signal</keyword>
<sequence>MKLLWLALISSVALARPIAFTGGRVFDGNRVLDGATLIIDEGRVISVGADELPQDAEVRDVRGKFIIPGLISDHSHVGHVKGVDVGSAGYTRENMVATLERYRRSGVTTVMSLGFNGAAFVDVRRDAHAGRLTGADVFGADRGVGVPDGAPPQDMVKLDADQLFRPATAEEARDAVRQMKARETDFVKLWLDDFGGQVKQKMKPEVLMAVIDEAHTVGLRVAAHVHDLEDARAAVKAGVDVLAHGVRDGPVDDALIAEMKKRGTWYLATLQLDEATVAWAERAPWTRSKFVTAALSPEFAAQRASPAWRERKLRDPKVPAARRSLKHGLVNLKTLFDAGVKVGFGTDSGGTPERVPGVAEHRELALMVEAGLTPLQALGIATREAAKVLQLNDRGTLEPGKRADFVVLGADPLVDIANTMNIVEVWARGRRGP</sequence>
<name>A0A2W5T847_9BACT</name>
<dbReference type="InterPro" id="IPR051781">
    <property type="entry name" value="Metallo-dep_Hydrolase"/>
</dbReference>
<feature type="chain" id="PRO_5016016667" evidence="1">
    <location>
        <begin position="16"/>
        <end position="433"/>
    </location>
</feature>
<gene>
    <name evidence="3" type="ORF">DI536_18300</name>
</gene>
<dbReference type="Gene3D" id="3.20.20.140">
    <property type="entry name" value="Metal-dependent hydrolases"/>
    <property type="match status" value="1"/>
</dbReference>
<dbReference type="GO" id="GO:0016810">
    <property type="term" value="F:hydrolase activity, acting on carbon-nitrogen (but not peptide) bonds"/>
    <property type="evidence" value="ECO:0007669"/>
    <property type="project" value="InterPro"/>
</dbReference>
<dbReference type="SUPFAM" id="SSF51556">
    <property type="entry name" value="Metallo-dependent hydrolases"/>
    <property type="match status" value="1"/>
</dbReference>
<evidence type="ECO:0000259" key="2">
    <source>
        <dbReference type="Pfam" id="PF01979"/>
    </source>
</evidence>